<dbReference type="KEGG" id="csg:Cylst_6723"/>
<dbReference type="HOGENOM" id="CLU_582308_0_0_3"/>
<accession>K9X8S1</accession>
<feature type="transmembrane region" description="Helical" evidence="1">
    <location>
        <begin position="311"/>
        <end position="344"/>
    </location>
</feature>
<keyword evidence="1" id="KW-0812">Transmembrane</keyword>
<keyword evidence="3" id="KW-1185">Reference proteome</keyword>
<evidence type="ECO:0000313" key="3">
    <source>
        <dbReference type="Proteomes" id="UP000010475"/>
    </source>
</evidence>
<keyword evidence="1" id="KW-0472">Membrane</keyword>
<evidence type="ECO:0000313" key="2">
    <source>
        <dbReference type="EMBL" id="AFZ28466.1"/>
    </source>
</evidence>
<protein>
    <submittedName>
        <fullName evidence="2">Uncharacterized protein</fullName>
    </submittedName>
</protein>
<organism evidence="2 3">
    <name type="scientific">Cylindrospermum stagnale PCC 7417</name>
    <dbReference type="NCBI Taxonomy" id="56107"/>
    <lineage>
        <taxon>Bacteria</taxon>
        <taxon>Bacillati</taxon>
        <taxon>Cyanobacteriota</taxon>
        <taxon>Cyanophyceae</taxon>
        <taxon>Nostocales</taxon>
        <taxon>Nostocaceae</taxon>
        <taxon>Cylindrospermum</taxon>
    </lineage>
</organism>
<dbReference type="EMBL" id="CP003643">
    <property type="protein sequence ID" value="AFZ28466.1"/>
    <property type="molecule type" value="Genomic_DNA"/>
</dbReference>
<keyword evidence="2" id="KW-0614">Plasmid</keyword>
<sequence length="469" mass="52682">MVLQYQRYLENPQDFTLKESVEKKLSAAIIMQMFATDENTANKFILQVNWENSLDFLEEEIQKGVVKIDISQSNYNKLKAIIHKLSSEEVAKIGIPTIDTLPSPYINQFIELLKINAFKRLQDNLKLLQEEEAKYKNTQVDNIRWQRLRQLIEQDRTLASKQKGFNRKLDELDTQASTVGGLSTSSVQQTVIASIAQQRGELLLKIKEIQQVRQVVRSQYPALAVLDTQYFSSSTTNENVLTEISQKFNDIRKTIADLEKRLSKNDIPLNKLTPIVEETKKQMGVTEDAQDEKGQKILDWLKEEQKKEDTINLIGTLSGIVLSVASFFTAGVTSIFLGIAGFGVGLGTGVYNLEIADDLNAAAEASTVGKPLVKDSEEARLNYFLSWVNVFLAGLDLGVVLRTGSSVIKGAQAAKQLVRMEGAEVLHQLSRKQIAQFDQAIQLQRTGKVEEADKILKQLKENLGEKTFN</sequence>
<geneLocation type="plasmid" evidence="2 3">
    <name>pCYLST.01</name>
</geneLocation>
<dbReference type="Proteomes" id="UP000010475">
    <property type="component" value="Plasmid pCYLST.01"/>
</dbReference>
<name>K9X8S1_9NOST</name>
<reference evidence="2 3" key="1">
    <citation type="submission" date="2012-06" db="EMBL/GenBank/DDBJ databases">
        <title>Noncontiguous Finished plasmid 1 of genome of Cylindrospermum stagnale PCC 7417.</title>
        <authorList>
            <consortium name="US DOE Joint Genome Institute"/>
            <person name="Gugger M."/>
            <person name="Coursin T."/>
            <person name="Rippka R."/>
            <person name="Tandeau De Marsac N."/>
            <person name="Huntemann M."/>
            <person name="Wei C.-L."/>
            <person name="Han J."/>
            <person name="Detter J.C."/>
            <person name="Han C."/>
            <person name="Tapia R."/>
            <person name="Davenport K."/>
            <person name="Daligault H."/>
            <person name="Erkkila T."/>
            <person name="Gu W."/>
            <person name="Munk A.C.C."/>
            <person name="Teshima H."/>
            <person name="Xu Y."/>
            <person name="Chain P."/>
            <person name="Chen A."/>
            <person name="Krypides N."/>
            <person name="Mavromatis K."/>
            <person name="Markowitz V."/>
            <person name="Szeto E."/>
            <person name="Ivanova N."/>
            <person name="Mikhailova N."/>
            <person name="Ovchinnikova G."/>
            <person name="Pagani I."/>
            <person name="Pati A."/>
            <person name="Goodwin L."/>
            <person name="Peters L."/>
            <person name="Pitluck S."/>
            <person name="Woyke T."/>
            <person name="Kerfeld C."/>
        </authorList>
    </citation>
    <scope>NUCLEOTIDE SEQUENCE [LARGE SCALE GENOMIC DNA]</scope>
    <source>
        <strain evidence="2 3">PCC 7417</strain>
        <plasmid evidence="3">Plasmid pCYLST.01</plasmid>
    </source>
</reference>
<keyword evidence="1" id="KW-1133">Transmembrane helix</keyword>
<proteinExistence type="predicted"/>
<gene>
    <name evidence="2" type="ORF">Cylst_6723</name>
</gene>
<dbReference type="AlphaFoldDB" id="K9X8S1"/>
<evidence type="ECO:0000256" key="1">
    <source>
        <dbReference type="SAM" id="Phobius"/>
    </source>
</evidence>